<dbReference type="EMBL" id="CP036267">
    <property type="protein sequence ID" value="QDT31526.1"/>
    <property type="molecule type" value="Genomic_DNA"/>
</dbReference>
<dbReference type="Proteomes" id="UP000315724">
    <property type="component" value="Chromosome"/>
</dbReference>
<dbReference type="AlphaFoldDB" id="A0A517QIU1"/>
<dbReference type="KEGG" id="tpol:Mal48_07600"/>
<name>A0A517QIU1_9PLAN</name>
<dbReference type="Pfam" id="PF20382">
    <property type="entry name" value="DUF6677"/>
    <property type="match status" value="1"/>
</dbReference>
<reference evidence="3 4" key="1">
    <citation type="submission" date="2019-02" db="EMBL/GenBank/DDBJ databases">
        <title>Deep-cultivation of Planctomycetes and their phenomic and genomic characterization uncovers novel biology.</title>
        <authorList>
            <person name="Wiegand S."/>
            <person name="Jogler M."/>
            <person name="Boedeker C."/>
            <person name="Pinto D."/>
            <person name="Vollmers J."/>
            <person name="Rivas-Marin E."/>
            <person name="Kohn T."/>
            <person name="Peeters S.H."/>
            <person name="Heuer A."/>
            <person name="Rast P."/>
            <person name="Oberbeckmann S."/>
            <person name="Bunk B."/>
            <person name="Jeske O."/>
            <person name="Meyerdierks A."/>
            <person name="Storesund J.E."/>
            <person name="Kallscheuer N."/>
            <person name="Luecker S."/>
            <person name="Lage O.M."/>
            <person name="Pohl T."/>
            <person name="Merkel B.J."/>
            <person name="Hornburger P."/>
            <person name="Mueller R.-W."/>
            <person name="Bruemmer F."/>
            <person name="Labrenz M."/>
            <person name="Spormann A.M."/>
            <person name="Op den Camp H."/>
            <person name="Overmann J."/>
            <person name="Amann R."/>
            <person name="Jetten M.S.M."/>
            <person name="Mascher T."/>
            <person name="Medema M.H."/>
            <person name="Devos D.P."/>
            <person name="Kaster A.-K."/>
            <person name="Ovreas L."/>
            <person name="Rohde M."/>
            <person name="Galperin M.Y."/>
            <person name="Jogler C."/>
        </authorList>
    </citation>
    <scope>NUCLEOTIDE SEQUENCE [LARGE SCALE GENOMIC DNA]</scope>
    <source>
        <strain evidence="3 4">Mal48</strain>
    </source>
</reference>
<proteinExistence type="predicted"/>
<evidence type="ECO:0000256" key="1">
    <source>
        <dbReference type="SAM" id="Phobius"/>
    </source>
</evidence>
<protein>
    <recommendedName>
        <fullName evidence="2">DUF6677 domain-containing protein</fullName>
    </recommendedName>
</protein>
<keyword evidence="1" id="KW-0472">Membrane</keyword>
<keyword evidence="1" id="KW-0812">Transmembrane</keyword>
<evidence type="ECO:0000313" key="3">
    <source>
        <dbReference type="EMBL" id="QDT31526.1"/>
    </source>
</evidence>
<evidence type="ECO:0000259" key="2">
    <source>
        <dbReference type="Pfam" id="PF20382"/>
    </source>
</evidence>
<sequence length="395" mass="43486">MASRKKFARCCGRPLRSSAFCCLIFRGFDSLLGAIRSVFILQNYGEVKIVSDEATTTIELRILHFTTESTALAAGPSNIYNPKLVNLRRWFSSATCITCGTQYDRNGLPARWLESMTDQQINLKNPVIAGVLAYLLPGAGHLYQGRMFKAGVYAICILGLFFSGMAMADWKAVQPPPKGSGKKIDMLKYAAQLGVGLPSMYGLVQRERYGPAGSRPTSPALEEFSAPFEGLINLRGDSPLTEEIEGTVHLEPQTDRFGDTTYAGRLETVIDGKEFEFQLGSHIHLGREVKASENRVLEAPILGAQATPFQSIGEIRGSIPRPFLNWYQVPMDDEEVQELHGKLGKYHELAMVFTWVAGLLNVLAIWDAVEGPAYGYGGLESDTEDENSTNETDAK</sequence>
<accession>A0A517QIU1</accession>
<feature type="domain" description="DUF6677" evidence="2">
    <location>
        <begin position="129"/>
        <end position="373"/>
    </location>
</feature>
<keyword evidence="1" id="KW-1133">Transmembrane helix</keyword>
<organism evidence="3 4">
    <name type="scientific">Thalassoglobus polymorphus</name>
    <dbReference type="NCBI Taxonomy" id="2527994"/>
    <lineage>
        <taxon>Bacteria</taxon>
        <taxon>Pseudomonadati</taxon>
        <taxon>Planctomycetota</taxon>
        <taxon>Planctomycetia</taxon>
        <taxon>Planctomycetales</taxon>
        <taxon>Planctomycetaceae</taxon>
        <taxon>Thalassoglobus</taxon>
    </lineage>
</organism>
<evidence type="ECO:0000313" key="4">
    <source>
        <dbReference type="Proteomes" id="UP000315724"/>
    </source>
</evidence>
<gene>
    <name evidence="3" type="ORF">Mal48_07600</name>
</gene>
<dbReference type="InterPro" id="IPR046499">
    <property type="entry name" value="DUF6677"/>
</dbReference>
<feature type="transmembrane region" description="Helical" evidence="1">
    <location>
        <begin position="150"/>
        <end position="168"/>
    </location>
</feature>
<keyword evidence="4" id="KW-1185">Reference proteome</keyword>